<organism evidence="1">
    <name type="scientific">marine sediment metagenome</name>
    <dbReference type="NCBI Taxonomy" id="412755"/>
    <lineage>
        <taxon>unclassified sequences</taxon>
        <taxon>metagenomes</taxon>
        <taxon>ecological metagenomes</taxon>
    </lineage>
</organism>
<protein>
    <submittedName>
        <fullName evidence="1">Uncharacterized protein</fullName>
    </submittedName>
</protein>
<evidence type="ECO:0000313" key="1">
    <source>
        <dbReference type="EMBL" id="KKL14830.1"/>
    </source>
</evidence>
<gene>
    <name evidence="1" type="ORF">LCGC14_2511720</name>
</gene>
<name>A0A0F9AZM1_9ZZZZ</name>
<proteinExistence type="predicted"/>
<sequence>MLDELLQFETIPFNPNVPYVVLSRADAEFFDAELEITWTDGVGYYEGLTIYVTEYLDESWIENA</sequence>
<reference evidence="1" key="1">
    <citation type="journal article" date="2015" name="Nature">
        <title>Complex archaea that bridge the gap between prokaryotes and eukaryotes.</title>
        <authorList>
            <person name="Spang A."/>
            <person name="Saw J.H."/>
            <person name="Jorgensen S.L."/>
            <person name="Zaremba-Niedzwiedzka K."/>
            <person name="Martijn J."/>
            <person name="Lind A.E."/>
            <person name="van Eijk R."/>
            <person name="Schleper C."/>
            <person name="Guy L."/>
            <person name="Ettema T.J."/>
        </authorList>
    </citation>
    <scope>NUCLEOTIDE SEQUENCE</scope>
</reference>
<dbReference type="AlphaFoldDB" id="A0A0F9AZM1"/>
<accession>A0A0F9AZM1</accession>
<dbReference type="EMBL" id="LAZR01040301">
    <property type="protein sequence ID" value="KKL14830.1"/>
    <property type="molecule type" value="Genomic_DNA"/>
</dbReference>
<comment type="caution">
    <text evidence="1">The sequence shown here is derived from an EMBL/GenBank/DDBJ whole genome shotgun (WGS) entry which is preliminary data.</text>
</comment>